<organism evidence="4 5">
    <name type="scientific">Halobacillus karajensis</name>
    <dbReference type="NCBI Taxonomy" id="195088"/>
    <lineage>
        <taxon>Bacteria</taxon>
        <taxon>Bacillati</taxon>
        <taxon>Bacillota</taxon>
        <taxon>Bacilli</taxon>
        <taxon>Bacillales</taxon>
        <taxon>Bacillaceae</taxon>
        <taxon>Halobacillus</taxon>
    </lineage>
</organism>
<dbReference type="InterPro" id="IPR051257">
    <property type="entry name" value="Diverse_CBS-Domain"/>
</dbReference>
<dbReference type="AlphaFoldDB" id="A0A024P2F2"/>
<evidence type="ECO:0000256" key="1">
    <source>
        <dbReference type="ARBA" id="ARBA00023122"/>
    </source>
</evidence>
<dbReference type="InterPro" id="IPR000644">
    <property type="entry name" value="CBS_dom"/>
</dbReference>
<evidence type="ECO:0000313" key="4">
    <source>
        <dbReference type="EMBL" id="CDQ22330.1"/>
    </source>
</evidence>
<dbReference type="SUPFAM" id="SSF54631">
    <property type="entry name" value="CBS-domain pair"/>
    <property type="match status" value="1"/>
</dbReference>
<name>A0A024P2F2_9BACI</name>
<dbReference type="RefSeq" id="WP_035505582.1">
    <property type="nucleotide sequence ID" value="NZ_CCDH010000002.1"/>
</dbReference>
<accession>A0A024P2F2</accession>
<sequence length="142" mass="15461">MKTVKDIMTSDVSICHTNDQLSDAASMMKEKNVGAIPVCDDQGNLMGMVTDRDLVIRGYAAKKPDSTPIQQVMSDHMYSCSPDTSLEEASKIMAEHQVRRLPVVENGKLSGILSLGDLSTEEMSDHAAGVALQDISERPELH</sequence>
<dbReference type="PANTHER" id="PTHR43080:SF2">
    <property type="entry name" value="CBS DOMAIN-CONTAINING PROTEIN"/>
    <property type="match status" value="1"/>
</dbReference>
<dbReference type="CDD" id="cd04622">
    <property type="entry name" value="CBS_pair_HRP1_like"/>
    <property type="match status" value="1"/>
</dbReference>
<dbReference type="Pfam" id="PF00571">
    <property type="entry name" value="CBS"/>
    <property type="match status" value="2"/>
</dbReference>
<proteinExistence type="predicted"/>
<feature type="domain" description="CBS" evidence="3">
    <location>
        <begin position="8"/>
        <end position="67"/>
    </location>
</feature>
<reference evidence="5" key="1">
    <citation type="submission" date="2014-03" db="EMBL/GenBank/DDBJ databases">
        <authorList>
            <person name="Urmite Genomes U."/>
        </authorList>
    </citation>
    <scope>NUCLEOTIDE SEQUENCE [LARGE SCALE GENOMIC DNA]</scope>
    <source>
        <strain evidence="5">HD-03</strain>
    </source>
</reference>
<dbReference type="EMBL" id="CCDI010000001">
    <property type="protein sequence ID" value="CDQ22330.1"/>
    <property type="molecule type" value="Genomic_DNA"/>
</dbReference>
<dbReference type="Gene3D" id="3.10.580.10">
    <property type="entry name" value="CBS-domain"/>
    <property type="match status" value="1"/>
</dbReference>
<evidence type="ECO:0000313" key="5">
    <source>
        <dbReference type="Proteomes" id="UP000028868"/>
    </source>
</evidence>
<protein>
    <submittedName>
        <fullName evidence="4">Hypoxic response protein 1</fullName>
    </submittedName>
</protein>
<dbReference type="InterPro" id="IPR046342">
    <property type="entry name" value="CBS_dom_sf"/>
</dbReference>
<dbReference type="PANTHER" id="PTHR43080">
    <property type="entry name" value="CBS DOMAIN-CONTAINING PROTEIN CBSX3, MITOCHONDRIAL"/>
    <property type="match status" value="1"/>
</dbReference>
<comment type="caution">
    <text evidence="4">The sequence shown here is derived from an EMBL/GenBank/DDBJ whole genome shotgun (WGS) entry which is preliminary data.</text>
</comment>
<reference evidence="4 5" key="2">
    <citation type="submission" date="2014-05" db="EMBL/GenBank/DDBJ databases">
        <title>Draft genome sequence of Halobacillus karajensis HK-03.</title>
        <authorList>
            <person name="Khelaifia S."/>
            <person name="Croce O."/>
            <person name="Lagier J.C."/>
            <person name="Raoult D."/>
        </authorList>
    </citation>
    <scope>NUCLEOTIDE SEQUENCE [LARGE SCALE GENOMIC DNA]</scope>
    <source>
        <strain evidence="4 5">HD-03</strain>
    </source>
</reference>
<evidence type="ECO:0000256" key="2">
    <source>
        <dbReference type="PROSITE-ProRule" id="PRU00703"/>
    </source>
</evidence>
<feature type="domain" description="CBS" evidence="3">
    <location>
        <begin position="73"/>
        <end position="128"/>
    </location>
</feature>
<gene>
    <name evidence="4" type="primary">hrp1_1</name>
    <name evidence="4" type="ORF">BN983_00538</name>
</gene>
<dbReference type="SMART" id="SM00116">
    <property type="entry name" value="CBS"/>
    <property type="match status" value="2"/>
</dbReference>
<dbReference type="OrthoDB" id="9802114at2"/>
<dbReference type="Proteomes" id="UP000028868">
    <property type="component" value="Unassembled WGS sequence"/>
</dbReference>
<keyword evidence="1 2" id="KW-0129">CBS domain</keyword>
<evidence type="ECO:0000259" key="3">
    <source>
        <dbReference type="PROSITE" id="PS51371"/>
    </source>
</evidence>
<keyword evidence="5" id="KW-1185">Reference proteome</keyword>
<dbReference type="PROSITE" id="PS51371">
    <property type="entry name" value="CBS"/>
    <property type="match status" value="2"/>
</dbReference>